<feature type="domain" description="SCP" evidence="2">
    <location>
        <begin position="28"/>
        <end position="140"/>
    </location>
</feature>
<dbReference type="InterPro" id="IPR014044">
    <property type="entry name" value="CAP_dom"/>
</dbReference>
<dbReference type="Pfam" id="PF00188">
    <property type="entry name" value="CAP"/>
    <property type="match status" value="1"/>
</dbReference>
<dbReference type="CDD" id="cd05379">
    <property type="entry name" value="CAP_bacterial"/>
    <property type="match status" value="1"/>
</dbReference>
<organism evidence="3 4">
    <name type="scientific">Basidiobolus ranarum</name>
    <dbReference type="NCBI Taxonomy" id="34480"/>
    <lineage>
        <taxon>Eukaryota</taxon>
        <taxon>Fungi</taxon>
        <taxon>Fungi incertae sedis</taxon>
        <taxon>Zoopagomycota</taxon>
        <taxon>Entomophthoromycotina</taxon>
        <taxon>Basidiobolomycetes</taxon>
        <taxon>Basidiobolales</taxon>
        <taxon>Basidiobolaceae</taxon>
        <taxon>Basidiobolus</taxon>
    </lineage>
</organism>
<proteinExistence type="predicted"/>
<sequence length="160" mass="18203">MQFSIFHLIFTLLVFTKVAFSFDANKLLHLVNQERQKVGVPALSIDSRLTVAATRHNLYQVTFQRMTHDEPNRSLGQRISETGYVWSNIGENVAGGFGDEVSVMNAWMNSPGHRSNILNPVFTHIGIAFDSRGSYWTQEFGRPMVSRKRSPKFARSNKQL</sequence>
<evidence type="ECO:0000313" key="4">
    <source>
        <dbReference type="Proteomes" id="UP001479436"/>
    </source>
</evidence>
<name>A0ABR2WDP8_9FUNG</name>
<protein>
    <recommendedName>
        <fullName evidence="2">SCP domain-containing protein</fullName>
    </recommendedName>
</protein>
<feature type="chain" id="PRO_5045713025" description="SCP domain-containing protein" evidence="1">
    <location>
        <begin position="22"/>
        <end position="160"/>
    </location>
</feature>
<dbReference type="EMBL" id="JASJQH010003432">
    <property type="protein sequence ID" value="KAK9759634.1"/>
    <property type="molecule type" value="Genomic_DNA"/>
</dbReference>
<evidence type="ECO:0000256" key="1">
    <source>
        <dbReference type="SAM" id="SignalP"/>
    </source>
</evidence>
<comment type="caution">
    <text evidence="3">The sequence shown here is derived from an EMBL/GenBank/DDBJ whole genome shotgun (WGS) entry which is preliminary data.</text>
</comment>
<evidence type="ECO:0000259" key="2">
    <source>
        <dbReference type="Pfam" id="PF00188"/>
    </source>
</evidence>
<gene>
    <name evidence="3" type="ORF">K7432_017177</name>
</gene>
<accession>A0ABR2WDP8</accession>
<feature type="signal peptide" evidence="1">
    <location>
        <begin position="1"/>
        <end position="21"/>
    </location>
</feature>
<keyword evidence="1" id="KW-0732">Signal</keyword>
<dbReference type="PANTHER" id="PTHR31157:SF1">
    <property type="entry name" value="SCP DOMAIN-CONTAINING PROTEIN"/>
    <property type="match status" value="1"/>
</dbReference>
<dbReference type="Proteomes" id="UP001479436">
    <property type="component" value="Unassembled WGS sequence"/>
</dbReference>
<dbReference type="InterPro" id="IPR035940">
    <property type="entry name" value="CAP_sf"/>
</dbReference>
<dbReference type="PANTHER" id="PTHR31157">
    <property type="entry name" value="SCP DOMAIN-CONTAINING PROTEIN"/>
    <property type="match status" value="1"/>
</dbReference>
<keyword evidence="4" id="KW-1185">Reference proteome</keyword>
<dbReference type="SUPFAM" id="SSF55797">
    <property type="entry name" value="PR-1-like"/>
    <property type="match status" value="1"/>
</dbReference>
<dbReference type="Gene3D" id="3.40.33.10">
    <property type="entry name" value="CAP"/>
    <property type="match status" value="1"/>
</dbReference>
<reference evidence="3 4" key="1">
    <citation type="submission" date="2023-04" db="EMBL/GenBank/DDBJ databases">
        <title>Genome of Basidiobolus ranarum AG-B5.</title>
        <authorList>
            <person name="Stajich J.E."/>
            <person name="Carter-House D."/>
            <person name="Gryganskyi A."/>
        </authorList>
    </citation>
    <scope>NUCLEOTIDE SEQUENCE [LARGE SCALE GENOMIC DNA]</scope>
    <source>
        <strain evidence="3 4">AG-B5</strain>
    </source>
</reference>
<evidence type="ECO:0000313" key="3">
    <source>
        <dbReference type="EMBL" id="KAK9759634.1"/>
    </source>
</evidence>